<keyword evidence="2" id="KW-1185">Reference proteome</keyword>
<organism evidence="1 2">
    <name type="scientific">Paenibacillus flagellatus</name>
    <dbReference type="NCBI Taxonomy" id="2211139"/>
    <lineage>
        <taxon>Bacteria</taxon>
        <taxon>Bacillati</taxon>
        <taxon>Bacillota</taxon>
        <taxon>Bacilli</taxon>
        <taxon>Bacillales</taxon>
        <taxon>Paenibacillaceae</taxon>
        <taxon>Paenibacillus</taxon>
    </lineage>
</organism>
<dbReference type="EMBL" id="QJVJ01000029">
    <property type="protein sequence ID" value="PYI49948.1"/>
    <property type="molecule type" value="Genomic_DNA"/>
</dbReference>
<proteinExistence type="predicted"/>
<sequence length="133" mass="15565">MAYQDVTAEIIDSIEGDANDQVFLTIRDFVKVMIEGGQGRRKQRRKPTQLHPKRVKAINDANDLHAVEDYDAFYFQWEASKYKRAAEASSFDDENEEEKKRKQTIFTALDVAKMNPVRKSSKREYFGEKIKRK</sequence>
<evidence type="ECO:0000313" key="2">
    <source>
        <dbReference type="Proteomes" id="UP000247476"/>
    </source>
</evidence>
<comment type="caution">
    <text evidence="1">The sequence shown here is derived from an EMBL/GenBank/DDBJ whole genome shotgun (WGS) entry which is preliminary data.</text>
</comment>
<gene>
    <name evidence="1" type="ORF">DLM86_31490</name>
</gene>
<dbReference type="RefSeq" id="WP_110844192.1">
    <property type="nucleotide sequence ID" value="NZ_QJVJ01000029.1"/>
</dbReference>
<reference evidence="1 2" key="1">
    <citation type="submission" date="2018-05" db="EMBL/GenBank/DDBJ databases">
        <title>Paenibacillus flagellatus sp. nov., isolated from selenium mineral soil.</title>
        <authorList>
            <person name="Dai X."/>
        </authorList>
    </citation>
    <scope>NUCLEOTIDE SEQUENCE [LARGE SCALE GENOMIC DNA]</scope>
    <source>
        <strain evidence="1 2">DXL2</strain>
    </source>
</reference>
<dbReference type="AlphaFoldDB" id="A0A2V5JU29"/>
<accession>A0A2V5JU29</accession>
<dbReference type="Proteomes" id="UP000247476">
    <property type="component" value="Unassembled WGS sequence"/>
</dbReference>
<name>A0A2V5JU29_9BACL</name>
<protein>
    <submittedName>
        <fullName evidence="1">Uncharacterized protein</fullName>
    </submittedName>
</protein>
<evidence type="ECO:0000313" key="1">
    <source>
        <dbReference type="EMBL" id="PYI49948.1"/>
    </source>
</evidence>